<dbReference type="Proteomes" id="UP001500190">
    <property type="component" value="Unassembled WGS sequence"/>
</dbReference>
<dbReference type="InterPro" id="IPR048868">
    <property type="entry name" value="OGG-like_put"/>
</dbReference>
<sequence>MSDSGAVPPALRLIHEHWTAHGRPSQQPAGWFPQRWTARLPDHSEFIKTLPSPIGRDDVTAEFAGGEADDGAALRAFLAAMIWGHGRNGYGAYRTAAILRSAEHAGQVLREAMRTTRAKGGPAGFEYLARHRLRGLGVAFATKYLYFCLPADAEVRPAPILDRVVRGWLASHVGWRPRLDWHVDDYSRYSDLVLRWSNQLDESTGTVEYLMFADGIHVTSQWADHNRTTGTSNAGSKT</sequence>
<organism evidence="1 2">
    <name type="scientific">Kribbella karoonensis</name>
    <dbReference type="NCBI Taxonomy" id="324851"/>
    <lineage>
        <taxon>Bacteria</taxon>
        <taxon>Bacillati</taxon>
        <taxon>Actinomycetota</taxon>
        <taxon>Actinomycetes</taxon>
        <taxon>Propionibacteriales</taxon>
        <taxon>Kribbellaceae</taxon>
        <taxon>Kribbella</taxon>
    </lineage>
</organism>
<proteinExistence type="predicted"/>
<accession>A0ABN2ENY1</accession>
<reference evidence="1 2" key="1">
    <citation type="journal article" date="2019" name="Int. J. Syst. Evol. Microbiol.">
        <title>The Global Catalogue of Microorganisms (GCM) 10K type strain sequencing project: providing services to taxonomists for standard genome sequencing and annotation.</title>
        <authorList>
            <consortium name="The Broad Institute Genomics Platform"/>
            <consortium name="The Broad Institute Genome Sequencing Center for Infectious Disease"/>
            <person name="Wu L."/>
            <person name="Ma J."/>
        </authorList>
    </citation>
    <scope>NUCLEOTIDE SEQUENCE [LARGE SCALE GENOMIC DNA]</scope>
    <source>
        <strain evidence="1 2">JCM 14304</strain>
    </source>
</reference>
<dbReference type="RefSeq" id="WP_344199810.1">
    <property type="nucleotide sequence ID" value="NZ_BAAAND010000012.1"/>
</dbReference>
<comment type="caution">
    <text evidence="1">The sequence shown here is derived from an EMBL/GenBank/DDBJ whole genome shotgun (WGS) entry which is preliminary data.</text>
</comment>
<name>A0ABN2ENY1_9ACTN</name>
<protein>
    <submittedName>
        <fullName evidence="1">Uncharacterized protein</fullName>
    </submittedName>
</protein>
<gene>
    <name evidence="1" type="ORF">GCM10009742_71860</name>
</gene>
<dbReference type="Pfam" id="PF21790">
    <property type="entry name" value="OGG"/>
    <property type="match status" value="1"/>
</dbReference>
<evidence type="ECO:0000313" key="2">
    <source>
        <dbReference type="Proteomes" id="UP001500190"/>
    </source>
</evidence>
<evidence type="ECO:0000313" key="1">
    <source>
        <dbReference type="EMBL" id="GAA1610830.1"/>
    </source>
</evidence>
<keyword evidence="2" id="KW-1185">Reference proteome</keyword>
<dbReference type="EMBL" id="BAAAND010000012">
    <property type="protein sequence ID" value="GAA1610830.1"/>
    <property type="molecule type" value="Genomic_DNA"/>
</dbReference>